<feature type="binding site" evidence="3">
    <location>
        <begin position="11"/>
        <end position="16"/>
    </location>
    <ligand>
        <name>ATP</name>
        <dbReference type="ChEBI" id="CHEBI:30616"/>
    </ligand>
</feature>
<keyword evidence="3" id="KW-0173">Coenzyme A biosynthesis</keyword>
<sequence length="196" mass="22109">MRKIGITGGIGSGKSKVLDFLSVVRGAVICQSDLVAHQVQLPGEKCYQKVVETFGKEILNPDGTIDRKILGRIVFDQPEKLQKLNAIVHPAVNEKIREEMQKAQEEGKELFILEAALLTEPVYREMLDEIWYIHVPQEIRMERLRSSRGYSDEKMYAVFANQPSEETFTAVSDLVIENGGTFEETEKQIDLALGRG</sequence>
<dbReference type="PANTHER" id="PTHR10695:SF46">
    <property type="entry name" value="BIFUNCTIONAL COENZYME A SYNTHASE-RELATED"/>
    <property type="match status" value="1"/>
</dbReference>
<dbReference type="EMBL" id="CYXR01000010">
    <property type="protein sequence ID" value="CUM93253.1"/>
    <property type="molecule type" value="Genomic_DNA"/>
</dbReference>
<keyword evidence="3" id="KW-0963">Cytoplasm</keyword>
<dbReference type="PANTHER" id="PTHR10695">
    <property type="entry name" value="DEPHOSPHO-COA KINASE-RELATED"/>
    <property type="match status" value="1"/>
</dbReference>
<dbReference type="InterPro" id="IPR001977">
    <property type="entry name" value="Depp_CoAkinase"/>
</dbReference>
<evidence type="ECO:0000256" key="2">
    <source>
        <dbReference type="ARBA" id="ARBA00022840"/>
    </source>
</evidence>
<name>A0A173SS93_9FIRM</name>
<keyword evidence="3 5" id="KW-0808">Transferase</keyword>
<evidence type="ECO:0000313" key="8">
    <source>
        <dbReference type="Proteomes" id="UP000284579"/>
    </source>
</evidence>
<comment type="subcellular location">
    <subcellularLocation>
        <location evidence="3">Cytoplasm</location>
    </subcellularLocation>
</comment>
<proteinExistence type="inferred from homology"/>
<dbReference type="GO" id="GO:0005737">
    <property type="term" value="C:cytoplasm"/>
    <property type="evidence" value="ECO:0007669"/>
    <property type="project" value="UniProtKB-SubCell"/>
</dbReference>
<evidence type="ECO:0000256" key="3">
    <source>
        <dbReference type="HAMAP-Rule" id="MF_00376"/>
    </source>
</evidence>
<dbReference type="Proteomes" id="UP000284579">
    <property type="component" value="Unassembled WGS sequence"/>
</dbReference>
<dbReference type="EC" id="2.7.1.24" evidence="3 4"/>
<accession>A0A173SS93</accession>
<keyword evidence="1 3" id="KW-0547">Nucleotide-binding</keyword>
<keyword evidence="3 5" id="KW-0418">Kinase</keyword>
<dbReference type="RefSeq" id="WP_055156618.1">
    <property type="nucleotide sequence ID" value="NZ_CYXR01000010.1"/>
</dbReference>
<dbReference type="GO" id="GO:0004140">
    <property type="term" value="F:dephospho-CoA kinase activity"/>
    <property type="evidence" value="ECO:0007669"/>
    <property type="project" value="UniProtKB-UniRule"/>
</dbReference>
<comment type="pathway">
    <text evidence="3">Cofactor biosynthesis; coenzyme A biosynthesis; CoA from (R)-pantothenate: step 5/5.</text>
</comment>
<gene>
    <name evidence="3 5" type="primary">coaE</name>
    <name evidence="6" type="ORF">DW656_13130</name>
    <name evidence="5" type="ORF">ERS852574_01653</name>
</gene>
<dbReference type="Proteomes" id="UP000095727">
    <property type="component" value="Unassembled WGS sequence"/>
</dbReference>
<dbReference type="CDD" id="cd02022">
    <property type="entry name" value="DPCK"/>
    <property type="match status" value="1"/>
</dbReference>
<dbReference type="Gene3D" id="3.40.50.300">
    <property type="entry name" value="P-loop containing nucleotide triphosphate hydrolases"/>
    <property type="match status" value="1"/>
</dbReference>
<reference evidence="5 7" key="1">
    <citation type="submission" date="2015-09" db="EMBL/GenBank/DDBJ databases">
        <authorList>
            <consortium name="Pathogen Informatics"/>
        </authorList>
    </citation>
    <scope>NUCLEOTIDE SEQUENCE [LARGE SCALE GENOMIC DNA]</scope>
    <source>
        <strain evidence="5 7">2789STDY5834962</strain>
    </source>
</reference>
<dbReference type="UniPathway" id="UPA00241">
    <property type="reaction ID" value="UER00356"/>
</dbReference>
<dbReference type="NCBIfam" id="TIGR00152">
    <property type="entry name" value="dephospho-CoA kinase"/>
    <property type="match status" value="1"/>
</dbReference>
<evidence type="ECO:0000313" key="5">
    <source>
        <dbReference type="EMBL" id="CUM93253.1"/>
    </source>
</evidence>
<dbReference type="Pfam" id="PF01121">
    <property type="entry name" value="CoaE"/>
    <property type="match status" value="1"/>
</dbReference>
<evidence type="ECO:0000313" key="7">
    <source>
        <dbReference type="Proteomes" id="UP000095727"/>
    </source>
</evidence>
<protein>
    <recommendedName>
        <fullName evidence="3 4">Dephospho-CoA kinase</fullName>
        <ecNumber evidence="3 4">2.7.1.24</ecNumber>
    </recommendedName>
    <alternativeName>
        <fullName evidence="3">Dephosphocoenzyme A kinase</fullName>
    </alternativeName>
</protein>
<dbReference type="HAMAP" id="MF_00376">
    <property type="entry name" value="Dephospho_CoA_kinase"/>
    <property type="match status" value="1"/>
</dbReference>
<dbReference type="PROSITE" id="PS51219">
    <property type="entry name" value="DPCK"/>
    <property type="match status" value="1"/>
</dbReference>
<evidence type="ECO:0000256" key="4">
    <source>
        <dbReference type="NCBIfam" id="TIGR00152"/>
    </source>
</evidence>
<dbReference type="GO" id="GO:0015937">
    <property type="term" value="P:coenzyme A biosynthetic process"/>
    <property type="evidence" value="ECO:0007669"/>
    <property type="project" value="UniProtKB-UniRule"/>
</dbReference>
<comment type="similarity">
    <text evidence="3">Belongs to the CoaE family.</text>
</comment>
<organism evidence="5 7">
    <name type="scientific">Coprococcus comes</name>
    <dbReference type="NCBI Taxonomy" id="410072"/>
    <lineage>
        <taxon>Bacteria</taxon>
        <taxon>Bacillati</taxon>
        <taxon>Bacillota</taxon>
        <taxon>Clostridia</taxon>
        <taxon>Lachnospirales</taxon>
        <taxon>Lachnospiraceae</taxon>
        <taxon>Coprococcus</taxon>
    </lineage>
</organism>
<dbReference type="SUPFAM" id="SSF52540">
    <property type="entry name" value="P-loop containing nucleoside triphosphate hydrolases"/>
    <property type="match status" value="1"/>
</dbReference>
<dbReference type="AlphaFoldDB" id="A0A173SS93"/>
<comment type="function">
    <text evidence="3">Catalyzes the phosphorylation of the 3'-hydroxyl group of dephosphocoenzyme A to form coenzyme A.</text>
</comment>
<dbReference type="InterPro" id="IPR027417">
    <property type="entry name" value="P-loop_NTPase"/>
</dbReference>
<comment type="catalytic activity">
    <reaction evidence="3">
        <text>3'-dephospho-CoA + ATP = ADP + CoA + H(+)</text>
        <dbReference type="Rhea" id="RHEA:18245"/>
        <dbReference type="ChEBI" id="CHEBI:15378"/>
        <dbReference type="ChEBI" id="CHEBI:30616"/>
        <dbReference type="ChEBI" id="CHEBI:57287"/>
        <dbReference type="ChEBI" id="CHEBI:57328"/>
        <dbReference type="ChEBI" id="CHEBI:456216"/>
        <dbReference type="EC" id="2.7.1.24"/>
    </reaction>
</comment>
<dbReference type="EMBL" id="QRHO01000021">
    <property type="protein sequence ID" value="RHF81722.1"/>
    <property type="molecule type" value="Genomic_DNA"/>
</dbReference>
<evidence type="ECO:0000313" key="6">
    <source>
        <dbReference type="EMBL" id="RHF81722.1"/>
    </source>
</evidence>
<reference evidence="6 8" key="2">
    <citation type="submission" date="2018-08" db="EMBL/GenBank/DDBJ databases">
        <title>A genome reference for cultivated species of the human gut microbiota.</title>
        <authorList>
            <person name="Zou Y."/>
            <person name="Xue W."/>
            <person name="Luo G."/>
        </authorList>
    </citation>
    <scope>NUCLEOTIDE SEQUENCE [LARGE SCALE GENOMIC DNA]</scope>
    <source>
        <strain evidence="6 8">AM23-3</strain>
    </source>
</reference>
<keyword evidence="2 3" id="KW-0067">ATP-binding</keyword>
<dbReference type="GO" id="GO:0005524">
    <property type="term" value="F:ATP binding"/>
    <property type="evidence" value="ECO:0007669"/>
    <property type="project" value="UniProtKB-UniRule"/>
</dbReference>
<evidence type="ECO:0000256" key="1">
    <source>
        <dbReference type="ARBA" id="ARBA00022741"/>
    </source>
</evidence>